<dbReference type="AlphaFoldDB" id="A0A9X3RDI7"/>
<keyword evidence="1" id="KW-0472">Membrane</keyword>
<dbReference type="EMBL" id="JAMKBJ010000003">
    <property type="protein sequence ID" value="MCZ8536447.1"/>
    <property type="molecule type" value="Genomic_DNA"/>
</dbReference>
<reference evidence="2" key="1">
    <citation type="submission" date="2022-05" db="EMBL/GenBank/DDBJ databases">
        <authorList>
            <person name="Colautti A."/>
            <person name="Iacumin L."/>
        </authorList>
    </citation>
    <scope>NUCLEOTIDE SEQUENCE</scope>
    <source>
        <strain evidence="2">SK 55</strain>
    </source>
</reference>
<dbReference type="InterPro" id="IPR025356">
    <property type="entry name" value="DUF4260"/>
</dbReference>
<keyword evidence="3" id="KW-1185">Reference proteome</keyword>
<gene>
    <name evidence="2" type="ORF">M9R32_04540</name>
</gene>
<name>A0A9X3RDI7_9BACL</name>
<proteinExistence type="predicted"/>
<feature type="transmembrane region" description="Helical" evidence="1">
    <location>
        <begin position="54"/>
        <end position="75"/>
    </location>
</feature>
<keyword evidence="1" id="KW-1133">Transmembrane helix</keyword>
<organism evidence="2 3">
    <name type="scientific">Paenisporosarcina quisquiliarum</name>
    <dbReference type="NCBI Taxonomy" id="365346"/>
    <lineage>
        <taxon>Bacteria</taxon>
        <taxon>Bacillati</taxon>
        <taxon>Bacillota</taxon>
        <taxon>Bacilli</taxon>
        <taxon>Bacillales</taxon>
        <taxon>Caryophanaceae</taxon>
        <taxon>Paenisporosarcina</taxon>
    </lineage>
</organism>
<dbReference type="Proteomes" id="UP001152173">
    <property type="component" value="Unassembled WGS sequence"/>
</dbReference>
<comment type="caution">
    <text evidence="2">The sequence shown here is derived from an EMBL/GenBank/DDBJ whole genome shotgun (WGS) entry which is preliminary data.</text>
</comment>
<keyword evidence="1" id="KW-0812">Transmembrane</keyword>
<dbReference type="Pfam" id="PF14079">
    <property type="entry name" value="DUF4260"/>
    <property type="match status" value="1"/>
</dbReference>
<evidence type="ECO:0000313" key="2">
    <source>
        <dbReference type="EMBL" id="MCZ8536447.1"/>
    </source>
</evidence>
<protein>
    <submittedName>
        <fullName evidence="2">DUF4260 domain-containing protein</fullName>
    </submittedName>
</protein>
<feature type="transmembrane region" description="Helical" evidence="1">
    <location>
        <begin position="28"/>
        <end position="47"/>
    </location>
</feature>
<evidence type="ECO:0000313" key="3">
    <source>
        <dbReference type="Proteomes" id="UP001152173"/>
    </source>
</evidence>
<sequence length="115" mass="13247">MNKIFLHLEGFAVLSISLYFYGFNQFSWILFFVLLFSPDLSILGYLYNNKIGAIIYNLFHTYFIAILVIICGLLFNNHVVLAIGLIWSAHIGMDRMIGYGLKYPTAFKDTHLSRV</sequence>
<accession>A0A9X3RDI7</accession>
<feature type="transmembrane region" description="Helical" evidence="1">
    <location>
        <begin position="5"/>
        <end position="22"/>
    </location>
</feature>
<evidence type="ECO:0000256" key="1">
    <source>
        <dbReference type="SAM" id="Phobius"/>
    </source>
</evidence>
<dbReference type="RefSeq" id="WP_269925549.1">
    <property type="nucleotide sequence ID" value="NZ_JAMKBJ010000003.1"/>
</dbReference>
<feature type="transmembrane region" description="Helical" evidence="1">
    <location>
        <begin position="81"/>
        <end position="101"/>
    </location>
</feature>